<keyword evidence="7" id="KW-0443">Lipid metabolism</keyword>
<evidence type="ECO:0000256" key="2">
    <source>
        <dbReference type="ARBA" id="ARBA00005441"/>
    </source>
</evidence>
<dbReference type="GO" id="GO:0047493">
    <property type="term" value="F:ceramide cholinephosphotransferase activity"/>
    <property type="evidence" value="ECO:0007669"/>
    <property type="project" value="TreeGrafter"/>
</dbReference>
<dbReference type="Proteomes" id="UP000614601">
    <property type="component" value="Unassembled WGS sequence"/>
</dbReference>
<dbReference type="GO" id="GO:0033188">
    <property type="term" value="F:sphingomyelin synthase activity"/>
    <property type="evidence" value="ECO:0007669"/>
    <property type="project" value="TreeGrafter"/>
</dbReference>
<dbReference type="GO" id="GO:0000139">
    <property type="term" value="C:Golgi membrane"/>
    <property type="evidence" value="ECO:0007669"/>
    <property type="project" value="TreeGrafter"/>
</dbReference>
<keyword evidence="6 9" id="KW-1133">Transmembrane helix</keyword>
<evidence type="ECO:0000313" key="11">
    <source>
        <dbReference type="EMBL" id="CAD5215958.1"/>
    </source>
</evidence>
<evidence type="ECO:0000256" key="3">
    <source>
        <dbReference type="ARBA" id="ARBA00022679"/>
    </source>
</evidence>
<comment type="similarity">
    <text evidence="2">Belongs to the sphingomyelin synthase family.</text>
</comment>
<organism evidence="11 12">
    <name type="scientific">Bursaphelenchus okinawaensis</name>
    <dbReference type="NCBI Taxonomy" id="465554"/>
    <lineage>
        <taxon>Eukaryota</taxon>
        <taxon>Metazoa</taxon>
        <taxon>Ecdysozoa</taxon>
        <taxon>Nematoda</taxon>
        <taxon>Chromadorea</taxon>
        <taxon>Rhabditida</taxon>
        <taxon>Tylenchina</taxon>
        <taxon>Tylenchomorpha</taxon>
        <taxon>Aphelenchoidea</taxon>
        <taxon>Aphelenchoididae</taxon>
        <taxon>Bursaphelenchus</taxon>
    </lineage>
</organism>
<evidence type="ECO:0000256" key="1">
    <source>
        <dbReference type="ARBA" id="ARBA00004141"/>
    </source>
</evidence>
<evidence type="ECO:0000256" key="9">
    <source>
        <dbReference type="SAM" id="Phobius"/>
    </source>
</evidence>
<evidence type="ECO:0000256" key="7">
    <source>
        <dbReference type="ARBA" id="ARBA00023098"/>
    </source>
</evidence>
<feature type="transmembrane region" description="Helical" evidence="9">
    <location>
        <begin position="102"/>
        <end position="121"/>
    </location>
</feature>
<dbReference type="GO" id="GO:0005789">
    <property type="term" value="C:endoplasmic reticulum membrane"/>
    <property type="evidence" value="ECO:0007669"/>
    <property type="project" value="TreeGrafter"/>
</dbReference>
<feature type="transmembrane region" description="Helical" evidence="9">
    <location>
        <begin position="226"/>
        <end position="244"/>
    </location>
</feature>
<evidence type="ECO:0000256" key="8">
    <source>
        <dbReference type="ARBA" id="ARBA00023136"/>
    </source>
</evidence>
<dbReference type="InterPro" id="IPR025749">
    <property type="entry name" value="Sphingomyelin_synth-like_dom"/>
</dbReference>
<comment type="subcellular location">
    <subcellularLocation>
        <location evidence="1">Membrane</location>
        <topology evidence="1">Multi-pass membrane protein</topology>
    </subcellularLocation>
</comment>
<accession>A0A811KJM6</accession>
<dbReference type="Proteomes" id="UP000783686">
    <property type="component" value="Unassembled WGS sequence"/>
</dbReference>
<dbReference type="EMBL" id="CAJFDH010000003">
    <property type="protein sequence ID" value="CAD5215958.1"/>
    <property type="molecule type" value="Genomic_DNA"/>
</dbReference>
<dbReference type="GO" id="GO:0005886">
    <property type="term" value="C:plasma membrane"/>
    <property type="evidence" value="ECO:0007669"/>
    <property type="project" value="TreeGrafter"/>
</dbReference>
<feature type="transmembrane region" description="Helical" evidence="9">
    <location>
        <begin position="25"/>
        <end position="47"/>
    </location>
</feature>
<gene>
    <name evidence="11" type="ORF">BOKJ2_LOCUS6353</name>
</gene>
<keyword evidence="4 9" id="KW-0812">Transmembrane</keyword>
<keyword evidence="12" id="KW-1185">Reference proteome</keyword>
<reference evidence="11" key="1">
    <citation type="submission" date="2020-09" db="EMBL/GenBank/DDBJ databases">
        <authorList>
            <person name="Kikuchi T."/>
        </authorList>
    </citation>
    <scope>NUCLEOTIDE SEQUENCE</scope>
    <source>
        <strain evidence="11">SH1</strain>
    </source>
</reference>
<dbReference type="InterPro" id="IPR045221">
    <property type="entry name" value="Sphingomyelin_synth-like"/>
</dbReference>
<dbReference type="Pfam" id="PF14360">
    <property type="entry name" value="PAP2_C"/>
    <property type="match status" value="1"/>
</dbReference>
<feature type="transmembrane region" description="Helical" evidence="9">
    <location>
        <begin position="67"/>
        <end position="90"/>
    </location>
</feature>
<dbReference type="PANTHER" id="PTHR21290:SF34">
    <property type="entry name" value="PHOSPHATIDYLCHOLINE:CERAMIDE CHOLINEPHOSPHOTRANSFERASE 3-RELATED"/>
    <property type="match status" value="1"/>
</dbReference>
<sequence length="318" mass="37200">MLDEERYVLYSQPMGLDLTPEPHKFVLVLAYLALAGFSNWWALAFIHDFVGREPLPDLIMSFIPEQSWAHRIGDIMVFLCSATMISVMVLHKQRVIVARRIFFILGCLYWMRTFSMMATQLPSAYADNQEKCRAQLGPSERTFSVYWKRFLEQTIHIGFQDIEEKMLCGDLLFSGHTLVMVISYLTVEYYLPRRWKLVSILPRIFMYTGMICMVLSRTHYTIDVLFAYWLSIGIFSMYHVFCEVDTYRDRKNSILQNFIVIKAVSWLEANIIPGRLNNELELPFWECVKEKWHSRRTHQSHATVVASESSSGNTIQEA</sequence>
<evidence type="ECO:0000259" key="10">
    <source>
        <dbReference type="Pfam" id="PF14360"/>
    </source>
</evidence>
<comment type="caution">
    <text evidence="11">The sequence shown here is derived from an EMBL/GenBank/DDBJ whole genome shotgun (WGS) entry which is preliminary data.</text>
</comment>
<keyword evidence="3" id="KW-0808">Transferase</keyword>
<feature type="domain" description="Sphingomyelin synthase-like" evidence="10">
    <location>
        <begin position="168"/>
        <end position="239"/>
    </location>
</feature>
<dbReference type="EMBL" id="CAJFCW020000003">
    <property type="protein sequence ID" value="CAG9105085.1"/>
    <property type="molecule type" value="Genomic_DNA"/>
</dbReference>
<evidence type="ECO:0000256" key="4">
    <source>
        <dbReference type="ARBA" id="ARBA00022692"/>
    </source>
</evidence>
<evidence type="ECO:0000313" key="12">
    <source>
        <dbReference type="Proteomes" id="UP000614601"/>
    </source>
</evidence>
<dbReference type="OrthoDB" id="422827at2759"/>
<protein>
    <recommendedName>
        <fullName evidence="10">Sphingomyelin synthase-like domain-containing protein</fullName>
    </recommendedName>
</protein>
<keyword evidence="5" id="KW-0746">Sphingolipid metabolism</keyword>
<dbReference type="GO" id="GO:0046513">
    <property type="term" value="P:ceramide biosynthetic process"/>
    <property type="evidence" value="ECO:0007669"/>
    <property type="project" value="TreeGrafter"/>
</dbReference>
<dbReference type="GO" id="GO:0006686">
    <property type="term" value="P:sphingomyelin biosynthetic process"/>
    <property type="evidence" value="ECO:0007669"/>
    <property type="project" value="TreeGrafter"/>
</dbReference>
<feature type="transmembrane region" description="Helical" evidence="9">
    <location>
        <begin position="171"/>
        <end position="192"/>
    </location>
</feature>
<evidence type="ECO:0000256" key="6">
    <source>
        <dbReference type="ARBA" id="ARBA00022989"/>
    </source>
</evidence>
<name>A0A811KJM6_9BILA</name>
<dbReference type="AlphaFoldDB" id="A0A811KJM6"/>
<dbReference type="CDD" id="cd01610">
    <property type="entry name" value="PAP2_like"/>
    <property type="match status" value="1"/>
</dbReference>
<evidence type="ECO:0000256" key="5">
    <source>
        <dbReference type="ARBA" id="ARBA00022919"/>
    </source>
</evidence>
<feature type="transmembrane region" description="Helical" evidence="9">
    <location>
        <begin position="204"/>
        <end position="220"/>
    </location>
</feature>
<keyword evidence="8 9" id="KW-0472">Membrane</keyword>
<proteinExistence type="inferred from homology"/>
<dbReference type="PANTHER" id="PTHR21290">
    <property type="entry name" value="SPHINGOMYELIN SYNTHETASE"/>
    <property type="match status" value="1"/>
</dbReference>